<proteinExistence type="inferred from homology"/>
<feature type="region of interest" description="Disordered" evidence="4">
    <location>
        <begin position="237"/>
        <end position="273"/>
    </location>
</feature>
<comment type="similarity">
    <text evidence="1">Belongs to the importin alpha family.</text>
</comment>
<dbReference type="AlphaFoldDB" id="A0AAN4Z0T6"/>
<keyword evidence="3" id="KW-0653">Protein transport</keyword>
<name>A0AAN4Z0T6_9BILA</name>
<dbReference type="PANTHER" id="PTHR23316">
    <property type="entry name" value="IMPORTIN ALPHA"/>
    <property type="match status" value="1"/>
</dbReference>
<dbReference type="InterPro" id="IPR000225">
    <property type="entry name" value="Armadillo"/>
</dbReference>
<gene>
    <name evidence="5" type="ORF">PMAYCL1PPCAC_00058</name>
</gene>
<dbReference type="SUPFAM" id="SSF48371">
    <property type="entry name" value="ARM repeat"/>
    <property type="match status" value="1"/>
</dbReference>
<evidence type="ECO:0000256" key="2">
    <source>
        <dbReference type="ARBA" id="ARBA00022448"/>
    </source>
</evidence>
<organism evidence="5 6">
    <name type="scientific">Pristionchus mayeri</name>
    <dbReference type="NCBI Taxonomy" id="1317129"/>
    <lineage>
        <taxon>Eukaryota</taxon>
        <taxon>Metazoa</taxon>
        <taxon>Ecdysozoa</taxon>
        <taxon>Nematoda</taxon>
        <taxon>Chromadorea</taxon>
        <taxon>Rhabditida</taxon>
        <taxon>Rhabditina</taxon>
        <taxon>Diplogasteromorpha</taxon>
        <taxon>Diplogasteroidea</taxon>
        <taxon>Neodiplogasteridae</taxon>
        <taxon>Pristionchus</taxon>
    </lineage>
</organism>
<dbReference type="GO" id="GO:0015031">
    <property type="term" value="P:protein transport"/>
    <property type="evidence" value="ECO:0007669"/>
    <property type="project" value="UniProtKB-KW"/>
</dbReference>
<accession>A0AAN4Z0T6</accession>
<evidence type="ECO:0000256" key="1">
    <source>
        <dbReference type="ARBA" id="ARBA00010394"/>
    </source>
</evidence>
<keyword evidence="6" id="KW-1185">Reference proteome</keyword>
<dbReference type="SMART" id="SM00185">
    <property type="entry name" value="ARM"/>
    <property type="match status" value="3"/>
</dbReference>
<evidence type="ECO:0000256" key="3">
    <source>
        <dbReference type="ARBA" id="ARBA00022927"/>
    </source>
</evidence>
<evidence type="ECO:0000313" key="5">
    <source>
        <dbReference type="EMBL" id="GMR29863.1"/>
    </source>
</evidence>
<feature type="non-terminal residue" evidence="5">
    <location>
        <position position="273"/>
    </location>
</feature>
<reference evidence="6" key="1">
    <citation type="submission" date="2022-10" db="EMBL/GenBank/DDBJ databases">
        <title>Genome assembly of Pristionchus species.</title>
        <authorList>
            <person name="Yoshida K."/>
            <person name="Sommer R.J."/>
        </authorList>
    </citation>
    <scope>NUCLEOTIDE SEQUENCE [LARGE SCALE GENOMIC DNA]</scope>
    <source>
        <strain evidence="6">RS5460</strain>
    </source>
</reference>
<dbReference type="InterPro" id="IPR011989">
    <property type="entry name" value="ARM-like"/>
</dbReference>
<dbReference type="InterPro" id="IPR016024">
    <property type="entry name" value="ARM-type_fold"/>
</dbReference>
<sequence length="273" mass="30997">LKEKPDIQQWRQATQILSRLLSKRENDLSEQMIDCGLVPFLVQGLSINDEEIQHPCVKAIMNIVENWDEESSKVIESGAAAPLIRLMTHSNLDLAEEATKAVAEVARESEQLRDFVHALKTLCEKLKELPISFVRLISRTFWNISNHWDSQVDLKVLGVMVQGLFRLLQCEDREVCEHAIASLTHITCESDRECKLVLDSGILPLVFKCLKDDDDDLLYNVTTVLINIWRRIPQTVGDRSGNTESSARNDEEEGGEPFPHAELLPADQERDGR</sequence>
<keyword evidence="2" id="KW-0813">Transport</keyword>
<dbReference type="Proteomes" id="UP001328107">
    <property type="component" value="Unassembled WGS sequence"/>
</dbReference>
<comment type="caution">
    <text evidence="5">The sequence shown here is derived from an EMBL/GenBank/DDBJ whole genome shotgun (WGS) entry which is preliminary data.</text>
</comment>
<evidence type="ECO:0000256" key="4">
    <source>
        <dbReference type="SAM" id="MobiDB-lite"/>
    </source>
</evidence>
<evidence type="ECO:0000313" key="6">
    <source>
        <dbReference type="Proteomes" id="UP001328107"/>
    </source>
</evidence>
<protein>
    <submittedName>
        <fullName evidence="5">Uncharacterized protein</fullName>
    </submittedName>
</protein>
<dbReference type="EMBL" id="BTRK01000001">
    <property type="protein sequence ID" value="GMR29863.1"/>
    <property type="molecule type" value="Genomic_DNA"/>
</dbReference>
<feature type="non-terminal residue" evidence="5">
    <location>
        <position position="1"/>
    </location>
</feature>
<dbReference type="Gene3D" id="1.25.10.10">
    <property type="entry name" value="Leucine-rich Repeat Variant"/>
    <property type="match status" value="1"/>
</dbReference>